<dbReference type="KEGG" id="nvi:100123240"/>
<protein>
    <recommendedName>
        <fullName evidence="3">TNase-like domain-containing protein</fullName>
    </recommendedName>
</protein>
<dbReference type="SUPFAM" id="SSF50199">
    <property type="entry name" value="Staphylococcal nuclease"/>
    <property type="match status" value="1"/>
</dbReference>
<dbReference type="GO" id="GO:0005615">
    <property type="term" value="C:extracellular space"/>
    <property type="evidence" value="ECO:0007669"/>
    <property type="project" value="TreeGrafter"/>
</dbReference>
<dbReference type="OrthoDB" id="6220511at2759"/>
<dbReference type="OMA" id="RNGYWHF"/>
<sequence length="234" mass="26607">MEDDKPSNLFDKFASFMEHDTRGEEIITYGIAGVGLLTALYRIRPFARFTSPSDVPRHFFKKKVLLEGVVKNVEPADQPYLLVDHKPLVPLPRLGTPKYLPVKIAGVNITGNGLSWLQAVVKGQKITLLPITVENQFLTCIVMVPQKDKETFSVGKELVKVGFGTVQEIPVSLEDKELKGYQRSLQLAQKWAERKRNGIWQFKYSPTLLWKLRNNLDNKLKSTLPVSLTRYLNI</sequence>
<name>A0A7M7G914_NASVI</name>
<gene>
    <name evidence="1" type="primary">100123240</name>
</gene>
<organism evidence="1 2">
    <name type="scientific">Nasonia vitripennis</name>
    <name type="common">Parasitic wasp</name>
    <dbReference type="NCBI Taxonomy" id="7425"/>
    <lineage>
        <taxon>Eukaryota</taxon>
        <taxon>Metazoa</taxon>
        <taxon>Ecdysozoa</taxon>
        <taxon>Arthropoda</taxon>
        <taxon>Hexapoda</taxon>
        <taxon>Insecta</taxon>
        <taxon>Pterygota</taxon>
        <taxon>Neoptera</taxon>
        <taxon>Endopterygota</taxon>
        <taxon>Hymenoptera</taxon>
        <taxon>Apocrita</taxon>
        <taxon>Proctotrupomorpha</taxon>
        <taxon>Chalcidoidea</taxon>
        <taxon>Pteromalidae</taxon>
        <taxon>Pteromalinae</taxon>
        <taxon>Nasonia</taxon>
    </lineage>
</organism>
<evidence type="ECO:0000313" key="2">
    <source>
        <dbReference type="Proteomes" id="UP000002358"/>
    </source>
</evidence>
<dbReference type="Proteomes" id="UP000002358">
    <property type="component" value="Chromosome 4"/>
</dbReference>
<dbReference type="Gene3D" id="2.40.50.90">
    <property type="match status" value="1"/>
</dbReference>
<accession>A0A7M7G914</accession>
<evidence type="ECO:0008006" key="3">
    <source>
        <dbReference type="Google" id="ProtNLM"/>
    </source>
</evidence>
<dbReference type="InterPro" id="IPR035437">
    <property type="entry name" value="SNase_OB-fold_sf"/>
</dbReference>
<evidence type="ECO:0000313" key="1">
    <source>
        <dbReference type="EnsemblMetazoa" id="XP_001606851"/>
    </source>
</evidence>
<dbReference type="InterPro" id="IPR042421">
    <property type="entry name" value="C3orf33-like"/>
</dbReference>
<dbReference type="PANTHER" id="PTHR28434">
    <property type="entry name" value="PROTEIN C3ORF33"/>
    <property type="match status" value="1"/>
</dbReference>
<dbReference type="AlphaFoldDB" id="A0A7M7G914"/>
<dbReference type="PANTHER" id="PTHR28434:SF1">
    <property type="entry name" value="PROTEIN C3ORF33"/>
    <property type="match status" value="1"/>
</dbReference>
<keyword evidence="2" id="KW-1185">Reference proteome</keyword>
<dbReference type="InParanoid" id="A0A7M7G914"/>
<dbReference type="SMR" id="A0A7M7G914"/>
<dbReference type="FunCoup" id="A0A7M7G914">
    <property type="interactions" value="46"/>
</dbReference>
<proteinExistence type="predicted"/>
<dbReference type="EnsemblMetazoa" id="XM_001606801">
    <property type="protein sequence ID" value="XP_001606851"/>
    <property type="gene ID" value="LOC100123240"/>
</dbReference>
<reference evidence="1" key="1">
    <citation type="submission" date="2021-01" db="UniProtKB">
        <authorList>
            <consortium name="EnsemblMetazoa"/>
        </authorList>
    </citation>
    <scope>IDENTIFICATION</scope>
</reference>